<dbReference type="EMBL" id="MU866852">
    <property type="protein sequence ID" value="KAK4170669.1"/>
    <property type="molecule type" value="Genomic_DNA"/>
</dbReference>
<evidence type="ECO:0000313" key="2">
    <source>
        <dbReference type="Proteomes" id="UP001302321"/>
    </source>
</evidence>
<gene>
    <name evidence="1" type="ORF">QBC36DRAFT_127657</name>
</gene>
<proteinExistence type="predicted"/>
<reference evidence="1" key="2">
    <citation type="submission" date="2023-05" db="EMBL/GenBank/DDBJ databases">
        <authorList>
            <consortium name="Lawrence Berkeley National Laboratory"/>
            <person name="Steindorff A."/>
            <person name="Hensen N."/>
            <person name="Bonometti L."/>
            <person name="Westerberg I."/>
            <person name="Brannstrom I.O."/>
            <person name="Guillou S."/>
            <person name="Cros-Aarteil S."/>
            <person name="Calhoun S."/>
            <person name="Haridas S."/>
            <person name="Kuo A."/>
            <person name="Mondo S."/>
            <person name="Pangilinan J."/>
            <person name="Riley R."/>
            <person name="Labutti K."/>
            <person name="Andreopoulos B."/>
            <person name="Lipzen A."/>
            <person name="Chen C."/>
            <person name="Yanf M."/>
            <person name="Daum C."/>
            <person name="Ng V."/>
            <person name="Clum A."/>
            <person name="Ohm R."/>
            <person name="Martin F."/>
            <person name="Silar P."/>
            <person name="Natvig D."/>
            <person name="Lalanne C."/>
            <person name="Gautier V."/>
            <person name="Ament-Velasquez S.L."/>
            <person name="Kruys A."/>
            <person name="Hutchinson M.I."/>
            <person name="Powell A.J."/>
            <person name="Barry K."/>
            <person name="Miller A.N."/>
            <person name="Grigoriev I.V."/>
            <person name="Debuchy R."/>
            <person name="Gladieux P."/>
            <person name="Thoren M.H."/>
            <person name="Johannesson H."/>
        </authorList>
    </citation>
    <scope>NUCLEOTIDE SEQUENCE</scope>
    <source>
        <strain evidence="1">CBS 892.96</strain>
    </source>
</reference>
<protein>
    <submittedName>
        <fullName evidence="1">Uncharacterized protein</fullName>
    </submittedName>
</protein>
<dbReference type="Proteomes" id="UP001302321">
    <property type="component" value="Unassembled WGS sequence"/>
</dbReference>
<dbReference type="AlphaFoldDB" id="A0AAN6VVR7"/>
<organism evidence="1 2">
    <name type="scientific">Triangularia setosa</name>
    <dbReference type="NCBI Taxonomy" id="2587417"/>
    <lineage>
        <taxon>Eukaryota</taxon>
        <taxon>Fungi</taxon>
        <taxon>Dikarya</taxon>
        <taxon>Ascomycota</taxon>
        <taxon>Pezizomycotina</taxon>
        <taxon>Sordariomycetes</taxon>
        <taxon>Sordariomycetidae</taxon>
        <taxon>Sordariales</taxon>
        <taxon>Podosporaceae</taxon>
        <taxon>Triangularia</taxon>
    </lineage>
</organism>
<keyword evidence="2" id="KW-1185">Reference proteome</keyword>
<reference evidence="1" key="1">
    <citation type="journal article" date="2023" name="Mol. Phylogenet. Evol.">
        <title>Genome-scale phylogeny and comparative genomics of the fungal order Sordariales.</title>
        <authorList>
            <person name="Hensen N."/>
            <person name="Bonometti L."/>
            <person name="Westerberg I."/>
            <person name="Brannstrom I.O."/>
            <person name="Guillou S."/>
            <person name="Cros-Aarteil S."/>
            <person name="Calhoun S."/>
            <person name="Haridas S."/>
            <person name="Kuo A."/>
            <person name="Mondo S."/>
            <person name="Pangilinan J."/>
            <person name="Riley R."/>
            <person name="LaButti K."/>
            <person name="Andreopoulos B."/>
            <person name="Lipzen A."/>
            <person name="Chen C."/>
            <person name="Yan M."/>
            <person name="Daum C."/>
            <person name="Ng V."/>
            <person name="Clum A."/>
            <person name="Steindorff A."/>
            <person name="Ohm R.A."/>
            <person name="Martin F."/>
            <person name="Silar P."/>
            <person name="Natvig D.O."/>
            <person name="Lalanne C."/>
            <person name="Gautier V."/>
            <person name="Ament-Velasquez S.L."/>
            <person name="Kruys A."/>
            <person name="Hutchinson M.I."/>
            <person name="Powell A.J."/>
            <person name="Barry K."/>
            <person name="Miller A.N."/>
            <person name="Grigoriev I.V."/>
            <person name="Debuchy R."/>
            <person name="Gladieux P."/>
            <person name="Hiltunen Thoren M."/>
            <person name="Johannesson H."/>
        </authorList>
    </citation>
    <scope>NUCLEOTIDE SEQUENCE</scope>
    <source>
        <strain evidence="1">CBS 892.96</strain>
    </source>
</reference>
<comment type="caution">
    <text evidence="1">The sequence shown here is derived from an EMBL/GenBank/DDBJ whole genome shotgun (WGS) entry which is preliminary data.</text>
</comment>
<name>A0AAN6VVR7_9PEZI</name>
<evidence type="ECO:0000313" key="1">
    <source>
        <dbReference type="EMBL" id="KAK4170669.1"/>
    </source>
</evidence>
<accession>A0AAN6VVR7</accession>
<sequence>MLIIPSDIQELASQVVCYPDEMKPTDRDDLLRLLVLPQVVQTLNNVLHEKISEPISQWARERKFGIEPAICNGPAILWLKYGGLECPSGKIVILIIVPRPRHRGEIVEGAEAATSGVVKSPIGGGLSVSSVLECHVGDIIVLEGNEQLLVRDRDIRGICMFCVMHRMTIEESS</sequence>